<dbReference type="AlphaFoldDB" id="A0AAV7KPW4"/>
<feature type="region of interest" description="Disordered" evidence="1">
    <location>
        <begin position="1"/>
        <end position="54"/>
    </location>
</feature>
<dbReference type="EMBL" id="JANPWB010000016">
    <property type="protein sequence ID" value="KAJ1080204.1"/>
    <property type="molecule type" value="Genomic_DNA"/>
</dbReference>
<gene>
    <name evidence="2" type="ORF">NDU88_000424</name>
</gene>
<evidence type="ECO:0000256" key="1">
    <source>
        <dbReference type="SAM" id="MobiDB-lite"/>
    </source>
</evidence>
<accession>A0AAV7KPW4</accession>
<keyword evidence="3" id="KW-1185">Reference proteome</keyword>
<reference evidence="2" key="1">
    <citation type="journal article" date="2022" name="bioRxiv">
        <title>Sequencing and chromosome-scale assembly of the giantPleurodeles waltlgenome.</title>
        <authorList>
            <person name="Brown T."/>
            <person name="Elewa A."/>
            <person name="Iarovenko S."/>
            <person name="Subramanian E."/>
            <person name="Araus A.J."/>
            <person name="Petzold A."/>
            <person name="Susuki M."/>
            <person name="Suzuki K.-i.T."/>
            <person name="Hayashi T."/>
            <person name="Toyoda A."/>
            <person name="Oliveira C."/>
            <person name="Osipova E."/>
            <person name="Leigh N.D."/>
            <person name="Simon A."/>
            <person name="Yun M.H."/>
        </authorList>
    </citation>
    <scope>NUCLEOTIDE SEQUENCE</scope>
    <source>
        <strain evidence="2">20211129_DDA</strain>
        <tissue evidence="2">Liver</tissue>
    </source>
</reference>
<sequence length="236" mass="25218">MSTRKRNQTRKRGLGNVLGHVHPHSTFLPVKRRAQKQAPRTSRDSAQQPPEALPPVAASVAELASASLAGSGTPASCPYLSNSSGRATQLLSSVEGLSALVIPTSPWAPADNVQNALVELKQQINAEAALHLSGVAGVGNEDIIQSSTPPLGQKFPAASEAATGNAWLVYDRDFGWTKVEDRDIGWDQTEVNVWLECVSHREAAFLAPPVGRQKRLLLGIHQEGVLSPRGTLYVQA</sequence>
<evidence type="ECO:0000313" key="2">
    <source>
        <dbReference type="EMBL" id="KAJ1080204.1"/>
    </source>
</evidence>
<proteinExistence type="predicted"/>
<organism evidence="2 3">
    <name type="scientific">Pleurodeles waltl</name>
    <name type="common">Iberian ribbed newt</name>
    <dbReference type="NCBI Taxonomy" id="8319"/>
    <lineage>
        <taxon>Eukaryota</taxon>
        <taxon>Metazoa</taxon>
        <taxon>Chordata</taxon>
        <taxon>Craniata</taxon>
        <taxon>Vertebrata</taxon>
        <taxon>Euteleostomi</taxon>
        <taxon>Amphibia</taxon>
        <taxon>Batrachia</taxon>
        <taxon>Caudata</taxon>
        <taxon>Salamandroidea</taxon>
        <taxon>Salamandridae</taxon>
        <taxon>Pleurodelinae</taxon>
        <taxon>Pleurodeles</taxon>
    </lineage>
</organism>
<feature type="compositionally biased region" description="Basic residues" evidence="1">
    <location>
        <begin position="1"/>
        <end position="13"/>
    </location>
</feature>
<feature type="compositionally biased region" description="Polar residues" evidence="1">
    <location>
        <begin position="38"/>
        <end position="48"/>
    </location>
</feature>
<dbReference type="Proteomes" id="UP001066276">
    <property type="component" value="Chromosome 12"/>
</dbReference>
<comment type="caution">
    <text evidence="2">The sequence shown here is derived from an EMBL/GenBank/DDBJ whole genome shotgun (WGS) entry which is preliminary data.</text>
</comment>
<protein>
    <submittedName>
        <fullName evidence="2">Uncharacterized protein</fullName>
    </submittedName>
</protein>
<evidence type="ECO:0000313" key="3">
    <source>
        <dbReference type="Proteomes" id="UP001066276"/>
    </source>
</evidence>
<name>A0AAV7KPW4_PLEWA</name>